<comment type="similarity">
    <text evidence="9">Belongs to the protein kinase superfamily. Ser/Thr protein kinase family. GCN2 subfamily.</text>
</comment>
<evidence type="ECO:0000256" key="4">
    <source>
        <dbReference type="ARBA" id="ARBA00022679"/>
    </source>
</evidence>
<name>A0A672IWS6_SALFA</name>
<comment type="catalytic activity">
    <reaction evidence="11">
        <text>L-seryl-[protein] + ATP = O-phospho-L-seryl-[protein] + ADP + H(+)</text>
        <dbReference type="Rhea" id="RHEA:17989"/>
        <dbReference type="Rhea" id="RHEA-COMP:9863"/>
        <dbReference type="Rhea" id="RHEA-COMP:11604"/>
        <dbReference type="ChEBI" id="CHEBI:15378"/>
        <dbReference type="ChEBI" id="CHEBI:29999"/>
        <dbReference type="ChEBI" id="CHEBI:30616"/>
        <dbReference type="ChEBI" id="CHEBI:83421"/>
        <dbReference type="ChEBI" id="CHEBI:456216"/>
        <dbReference type="EC" id="2.7.11.1"/>
    </reaction>
</comment>
<dbReference type="FunFam" id="3.30.200.20:FF:000165">
    <property type="entry name" value="Serine/threonine-protein kinase PDIK1L"/>
    <property type="match status" value="1"/>
</dbReference>
<dbReference type="InterPro" id="IPR017441">
    <property type="entry name" value="Protein_kinase_ATP_BS"/>
</dbReference>
<dbReference type="Pfam" id="PF00069">
    <property type="entry name" value="Pkinase"/>
    <property type="match status" value="1"/>
</dbReference>
<reference evidence="16" key="2">
    <citation type="submission" date="2025-08" db="UniProtKB">
        <authorList>
            <consortium name="Ensembl"/>
        </authorList>
    </citation>
    <scope>IDENTIFICATION</scope>
</reference>
<evidence type="ECO:0000256" key="10">
    <source>
        <dbReference type="ARBA" id="ARBA00047899"/>
    </source>
</evidence>
<keyword evidence="8" id="KW-0539">Nucleus</keyword>
<organism evidence="16 17">
    <name type="scientific">Salarias fasciatus</name>
    <name type="common">Jewelled blenny</name>
    <name type="synonym">Blennius fasciatus</name>
    <dbReference type="NCBI Taxonomy" id="181472"/>
    <lineage>
        <taxon>Eukaryota</taxon>
        <taxon>Metazoa</taxon>
        <taxon>Chordata</taxon>
        <taxon>Craniata</taxon>
        <taxon>Vertebrata</taxon>
        <taxon>Euteleostomi</taxon>
        <taxon>Actinopterygii</taxon>
        <taxon>Neopterygii</taxon>
        <taxon>Teleostei</taxon>
        <taxon>Neoteleostei</taxon>
        <taxon>Acanthomorphata</taxon>
        <taxon>Ovalentaria</taxon>
        <taxon>Blenniimorphae</taxon>
        <taxon>Blenniiformes</taxon>
        <taxon>Blennioidei</taxon>
        <taxon>Blenniidae</taxon>
        <taxon>Salariinae</taxon>
        <taxon>Salarias</taxon>
    </lineage>
</organism>
<evidence type="ECO:0000256" key="14">
    <source>
        <dbReference type="SAM" id="MobiDB-lite"/>
    </source>
</evidence>
<dbReference type="InterPro" id="IPR050339">
    <property type="entry name" value="CC_SR_Kinase"/>
</dbReference>
<reference evidence="16" key="3">
    <citation type="submission" date="2025-09" db="UniProtKB">
        <authorList>
            <consortium name="Ensembl"/>
        </authorList>
    </citation>
    <scope>IDENTIFICATION</scope>
</reference>
<keyword evidence="6" id="KW-0418">Kinase</keyword>
<feature type="compositionally biased region" description="Basic residues" evidence="14">
    <location>
        <begin position="11"/>
        <end position="25"/>
    </location>
</feature>
<dbReference type="InterPro" id="IPR008271">
    <property type="entry name" value="Ser/Thr_kinase_AS"/>
</dbReference>
<dbReference type="PROSITE" id="PS50011">
    <property type="entry name" value="PROTEIN_KINASE_DOM"/>
    <property type="match status" value="1"/>
</dbReference>
<dbReference type="OrthoDB" id="4062651at2759"/>
<evidence type="ECO:0000313" key="17">
    <source>
        <dbReference type="Proteomes" id="UP000472267"/>
    </source>
</evidence>
<dbReference type="Proteomes" id="UP000472267">
    <property type="component" value="Chromosome 5"/>
</dbReference>
<feature type="binding site" evidence="12">
    <location>
        <position position="102"/>
    </location>
    <ligand>
        <name>ATP</name>
        <dbReference type="ChEBI" id="CHEBI:30616"/>
    </ligand>
</feature>
<keyword evidence="7 12" id="KW-0067">ATP-binding</keyword>
<dbReference type="PANTHER" id="PTHR11042">
    <property type="entry name" value="EUKARYOTIC TRANSLATION INITIATION FACTOR 2-ALPHA KINASE EIF2-ALPHA KINASE -RELATED"/>
    <property type="match status" value="1"/>
</dbReference>
<dbReference type="GeneID" id="115388851"/>
<evidence type="ECO:0000256" key="1">
    <source>
        <dbReference type="ARBA" id="ARBA00004123"/>
    </source>
</evidence>
<evidence type="ECO:0000256" key="2">
    <source>
        <dbReference type="ARBA" id="ARBA00012513"/>
    </source>
</evidence>
<dbReference type="GO" id="GO:0004674">
    <property type="term" value="F:protein serine/threonine kinase activity"/>
    <property type="evidence" value="ECO:0007669"/>
    <property type="project" value="UniProtKB-KW"/>
</dbReference>
<dbReference type="GO" id="GO:0005737">
    <property type="term" value="C:cytoplasm"/>
    <property type="evidence" value="ECO:0007669"/>
    <property type="project" value="TreeGrafter"/>
</dbReference>
<dbReference type="SUPFAM" id="SSF56112">
    <property type="entry name" value="Protein kinase-like (PK-like)"/>
    <property type="match status" value="1"/>
</dbReference>
<evidence type="ECO:0000259" key="15">
    <source>
        <dbReference type="PROSITE" id="PS50011"/>
    </source>
</evidence>
<protein>
    <recommendedName>
        <fullName evidence="2">non-specific serine/threonine protein kinase</fullName>
        <ecNumber evidence="2">2.7.11.1</ecNumber>
    </recommendedName>
</protein>
<dbReference type="AlphaFoldDB" id="A0A672IWS6"/>
<comment type="catalytic activity">
    <reaction evidence="10">
        <text>L-threonyl-[protein] + ATP = O-phospho-L-threonyl-[protein] + ADP + H(+)</text>
        <dbReference type="Rhea" id="RHEA:46608"/>
        <dbReference type="Rhea" id="RHEA-COMP:11060"/>
        <dbReference type="Rhea" id="RHEA-COMP:11605"/>
        <dbReference type="ChEBI" id="CHEBI:15378"/>
        <dbReference type="ChEBI" id="CHEBI:30013"/>
        <dbReference type="ChEBI" id="CHEBI:30616"/>
        <dbReference type="ChEBI" id="CHEBI:61977"/>
        <dbReference type="ChEBI" id="CHEBI:456216"/>
        <dbReference type="EC" id="2.7.11.1"/>
    </reaction>
</comment>
<reference evidence="16" key="1">
    <citation type="submission" date="2019-06" db="EMBL/GenBank/DDBJ databases">
        <authorList>
            <consortium name="Wellcome Sanger Institute Data Sharing"/>
        </authorList>
    </citation>
    <scope>NUCLEOTIDE SEQUENCE [LARGE SCALE GENOMIC DNA]</scope>
</reference>
<dbReference type="GO" id="GO:0005654">
    <property type="term" value="C:nucleoplasm"/>
    <property type="evidence" value="ECO:0007669"/>
    <property type="project" value="UniProtKB-ARBA"/>
</dbReference>
<evidence type="ECO:0000256" key="5">
    <source>
        <dbReference type="ARBA" id="ARBA00022741"/>
    </source>
</evidence>
<dbReference type="InterPro" id="IPR000719">
    <property type="entry name" value="Prot_kinase_dom"/>
</dbReference>
<dbReference type="EC" id="2.7.11.1" evidence="2"/>
<evidence type="ECO:0000256" key="6">
    <source>
        <dbReference type="ARBA" id="ARBA00022777"/>
    </source>
</evidence>
<keyword evidence="3 13" id="KW-0723">Serine/threonine-protein kinase</keyword>
<comment type="subcellular location">
    <subcellularLocation>
        <location evidence="1">Nucleus</location>
    </subcellularLocation>
</comment>
<evidence type="ECO:0000256" key="9">
    <source>
        <dbReference type="ARBA" id="ARBA00037982"/>
    </source>
</evidence>
<evidence type="ECO:0000256" key="12">
    <source>
        <dbReference type="PROSITE-ProRule" id="PRU10141"/>
    </source>
</evidence>
<keyword evidence="4" id="KW-0808">Transferase</keyword>
<dbReference type="Ensembl" id="ENSSFAT00005046785.1">
    <property type="protein sequence ID" value="ENSSFAP00005045210.1"/>
    <property type="gene ID" value="ENSSFAG00005022157.1"/>
</dbReference>
<keyword evidence="5 12" id="KW-0547">Nucleotide-binding</keyword>
<dbReference type="SMART" id="SM00220">
    <property type="entry name" value="S_TKc"/>
    <property type="match status" value="1"/>
</dbReference>
<dbReference type="Gene3D" id="3.30.200.20">
    <property type="entry name" value="Phosphorylase Kinase, domain 1"/>
    <property type="match status" value="1"/>
</dbReference>
<dbReference type="RefSeq" id="XP_029948010.1">
    <property type="nucleotide sequence ID" value="XM_030092150.1"/>
</dbReference>
<feature type="domain" description="Protein kinase" evidence="15">
    <location>
        <begin position="72"/>
        <end position="408"/>
    </location>
</feature>
<keyword evidence="17" id="KW-1185">Reference proteome</keyword>
<evidence type="ECO:0000256" key="13">
    <source>
        <dbReference type="RuleBase" id="RU000304"/>
    </source>
</evidence>
<accession>A0A672IWS6</accession>
<dbReference type="InParanoid" id="A0A672IWS6"/>
<dbReference type="PANTHER" id="PTHR11042:SF59">
    <property type="entry name" value="SERINE_THREONINE-PROTEIN KINASE 35"/>
    <property type="match status" value="1"/>
</dbReference>
<dbReference type="InterPro" id="IPR011009">
    <property type="entry name" value="Kinase-like_dom_sf"/>
</dbReference>
<sequence length="411" mass="45235">MDRAAGTSGRGRGRGRGQGRSRSRSRGGGQGRGSRPCGRLAPGAGVLRSLSVGNTEQDSRPGRGPRRTAPRYSLLREVGRGTYGVVYEAVARKTGARVAVKKMRCDAPEKVELALQEFWALTSLDKRHENVVHLEECVLQRSGLAQRMSHGNKSSRQYLTLVETSLKGERTPGRPEEPCYLWFVMEFCEGGDLSHFILSRRPDPQTNSSFMLQLTSAVAFLHQNHIVHRDLKPDNILISEKSGSPVLKVADFGLSKVCAGLGGAGEPGAGDDKSRHDKSKHVNVNKFWLSSACGSDFYMAPEVWEGHYTAKADIFALGIIMWAMLERITFVDAKSKRELLGSYIKQGADIVPVGEALLENPKMVLDIPQKRRSRMPATTGKLLRDMLAVNPQDRPDAVQLQARLEQMVCAT</sequence>
<feature type="region of interest" description="Disordered" evidence="14">
    <location>
        <begin position="1"/>
        <end position="73"/>
    </location>
</feature>
<evidence type="ECO:0000256" key="11">
    <source>
        <dbReference type="ARBA" id="ARBA00048679"/>
    </source>
</evidence>
<evidence type="ECO:0000256" key="8">
    <source>
        <dbReference type="ARBA" id="ARBA00023242"/>
    </source>
</evidence>
<dbReference type="Gene3D" id="1.10.510.10">
    <property type="entry name" value="Transferase(Phosphotransferase) domain 1"/>
    <property type="match status" value="1"/>
</dbReference>
<evidence type="ECO:0000256" key="3">
    <source>
        <dbReference type="ARBA" id="ARBA00022527"/>
    </source>
</evidence>
<dbReference type="PROSITE" id="PS00107">
    <property type="entry name" value="PROTEIN_KINASE_ATP"/>
    <property type="match status" value="1"/>
</dbReference>
<dbReference type="GO" id="GO:0005524">
    <property type="term" value="F:ATP binding"/>
    <property type="evidence" value="ECO:0007669"/>
    <property type="project" value="UniProtKB-UniRule"/>
</dbReference>
<dbReference type="GO" id="GO:0110031">
    <property type="term" value="P:negative regulation of G2/MI transition of meiotic cell cycle"/>
    <property type="evidence" value="ECO:0007669"/>
    <property type="project" value="TreeGrafter"/>
</dbReference>
<evidence type="ECO:0000313" key="16">
    <source>
        <dbReference type="Ensembl" id="ENSSFAP00005045210.1"/>
    </source>
</evidence>
<dbReference type="PROSITE" id="PS00108">
    <property type="entry name" value="PROTEIN_KINASE_ST"/>
    <property type="match status" value="1"/>
</dbReference>
<evidence type="ECO:0000256" key="7">
    <source>
        <dbReference type="ARBA" id="ARBA00022840"/>
    </source>
</evidence>
<gene>
    <name evidence="16" type="primary">LOC115388851</name>
</gene>
<proteinExistence type="inferred from homology"/>
<dbReference type="FunFam" id="1.10.510.10:FF:000174">
    <property type="entry name" value="Serine/threonine-protein kinase PDIK1L"/>
    <property type="match status" value="1"/>
</dbReference>